<evidence type="ECO:0000313" key="2">
    <source>
        <dbReference type="Proteomes" id="UP001283361"/>
    </source>
</evidence>
<protein>
    <submittedName>
        <fullName evidence="1">Uncharacterized protein</fullName>
    </submittedName>
</protein>
<name>A0AAE1D486_9GAST</name>
<proteinExistence type="predicted"/>
<dbReference type="Proteomes" id="UP001283361">
    <property type="component" value="Unassembled WGS sequence"/>
</dbReference>
<comment type="caution">
    <text evidence="1">The sequence shown here is derived from an EMBL/GenBank/DDBJ whole genome shotgun (WGS) entry which is preliminary data.</text>
</comment>
<evidence type="ECO:0000313" key="1">
    <source>
        <dbReference type="EMBL" id="KAK3756811.1"/>
    </source>
</evidence>
<organism evidence="1 2">
    <name type="scientific">Elysia crispata</name>
    <name type="common">lettuce slug</name>
    <dbReference type="NCBI Taxonomy" id="231223"/>
    <lineage>
        <taxon>Eukaryota</taxon>
        <taxon>Metazoa</taxon>
        <taxon>Spiralia</taxon>
        <taxon>Lophotrochozoa</taxon>
        <taxon>Mollusca</taxon>
        <taxon>Gastropoda</taxon>
        <taxon>Heterobranchia</taxon>
        <taxon>Euthyneura</taxon>
        <taxon>Panpulmonata</taxon>
        <taxon>Sacoglossa</taxon>
        <taxon>Placobranchoidea</taxon>
        <taxon>Plakobranchidae</taxon>
        <taxon>Elysia</taxon>
    </lineage>
</organism>
<sequence length="126" mass="13888">MLWGKRSGIITLVGSWCANSWRATQKMEKNFARKGVGKQAGNKRRYSHIKKRRGVHECEVLGGGPEAEESASRWRESLTIEPSSAPSETSFTSLDALLVCTTPPLIASLFTTGSIDDIRNGTCWQC</sequence>
<dbReference type="EMBL" id="JAWDGP010005467">
    <property type="protein sequence ID" value="KAK3756811.1"/>
    <property type="molecule type" value="Genomic_DNA"/>
</dbReference>
<accession>A0AAE1D486</accession>
<reference evidence="1" key="1">
    <citation type="journal article" date="2023" name="G3 (Bethesda)">
        <title>A reference genome for the long-term kleptoplast-retaining sea slug Elysia crispata morphotype clarki.</title>
        <authorList>
            <person name="Eastman K.E."/>
            <person name="Pendleton A.L."/>
            <person name="Shaikh M.A."/>
            <person name="Suttiyut T."/>
            <person name="Ogas R."/>
            <person name="Tomko P."/>
            <person name="Gavelis G."/>
            <person name="Widhalm J.R."/>
            <person name="Wisecaver J.H."/>
        </authorList>
    </citation>
    <scope>NUCLEOTIDE SEQUENCE</scope>
    <source>
        <strain evidence="1">ECLA1</strain>
    </source>
</reference>
<keyword evidence="2" id="KW-1185">Reference proteome</keyword>
<gene>
    <name evidence="1" type="ORF">RRG08_002127</name>
</gene>
<dbReference type="AlphaFoldDB" id="A0AAE1D486"/>